<dbReference type="RefSeq" id="WP_151175688.1">
    <property type="nucleotide sequence ID" value="NZ_CP042906.1"/>
</dbReference>
<evidence type="ECO:0000313" key="2">
    <source>
        <dbReference type="EMBL" id="QEX15213.1"/>
    </source>
</evidence>
<dbReference type="Proteomes" id="UP000326202">
    <property type="component" value="Chromosome"/>
</dbReference>
<dbReference type="AlphaFoldDB" id="A0A5J6MCX6"/>
<name>A0A5J6MCX6_9PROT</name>
<accession>A0A5J6MCX6</accession>
<protein>
    <submittedName>
        <fullName evidence="2">Uncharacterized protein</fullName>
    </submittedName>
</protein>
<evidence type="ECO:0000256" key="1">
    <source>
        <dbReference type="SAM" id="SignalP"/>
    </source>
</evidence>
<dbReference type="EMBL" id="CP042906">
    <property type="protein sequence ID" value="QEX15213.1"/>
    <property type="molecule type" value="Genomic_DNA"/>
</dbReference>
<feature type="signal peptide" evidence="1">
    <location>
        <begin position="1"/>
        <end position="27"/>
    </location>
</feature>
<gene>
    <name evidence="2" type="ORF">FRZ44_04930</name>
</gene>
<feature type="chain" id="PRO_5023914275" evidence="1">
    <location>
        <begin position="28"/>
        <end position="125"/>
    </location>
</feature>
<reference evidence="2 3" key="1">
    <citation type="submission" date="2019-08" db="EMBL/GenBank/DDBJ databases">
        <title>Hyperibacter terrae gen. nov., sp. nov. and Hyperibacter viscosus sp. nov., two new members in the family Rhodospirillaceae isolated from the rhizosphere of Hypericum perforatum.</title>
        <authorList>
            <person name="Noviana Z."/>
        </authorList>
    </citation>
    <scope>NUCLEOTIDE SEQUENCE [LARGE SCALE GENOMIC DNA]</scope>
    <source>
        <strain evidence="2 3">R5913</strain>
    </source>
</reference>
<dbReference type="KEGG" id="htq:FRZ44_04930"/>
<proteinExistence type="predicted"/>
<organism evidence="2 3">
    <name type="scientific">Hypericibacter terrae</name>
    <dbReference type="NCBI Taxonomy" id="2602015"/>
    <lineage>
        <taxon>Bacteria</taxon>
        <taxon>Pseudomonadati</taxon>
        <taxon>Pseudomonadota</taxon>
        <taxon>Alphaproteobacteria</taxon>
        <taxon>Rhodospirillales</taxon>
        <taxon>Dongiaceae</taxon>
        <taxon>Hypericibacter</taxon>
    </lineage>
</organism>
<keyword evidence="1" id="KW-0732">Signal</keyword>
<evidence type="ECO:0000313" key="3">
    <source>
        <dbReference type="Proteomes" id="UP000326202"/>
    </source>
</evidence>
<sequence>MNRRIVLFFSAAALAAPLLFAATVSFADDMLTGDQIKSTVSNMTVEGKMNDGMAYSEFYGADGTIKGKDYTGKWTVEGNEMCFVYGTDPKKSCYGIKKAATGIQWVEDGKVEGDGMVSQGNIRNY</sequence>
<keyword evidence="3" id="KW-1185">Reference proteome</keyword>
<dbReference type="OrthoDB" id="6371473at2"/>